<dbReference type="EMBL" id="LJNI01000065">
    <property type="protein sequence ID" value="KPJ72628.1"/>
    <property type="molecule type" value="Genomic_DNA"/>
</dbReference>
<dbReference type="Proteomes" id="UP000051012">
    <property type="component" value="Unassembled WGS sequence"/>
</dbReference>
<dbReference type="InterPro" id="IPR051533">
    <property type="entry name" value="WaaL-like"/>
</dbReference>
<evidence type="ECO:0008006" key="4">
    <source>
        <dbReference type="Google" id="ProtNLM"/>
    </source>
</evidence>
<sequence>MYITSKKLKSELIYIIPILVGLIFTLIYVRYNILTFVLLAIILFIALFFLSTKVAFLLLFFVRPIIDFYWNKPLFGLKNPLYIIGGIVVLLMIMFILIRKINFLKIPYSGLIIFFLLTQLIAFIMTIFTNSQAWFNASLIFMKIISGFLFFLAMPFIFKTKKDIDSLINIILLSTIIPLAISFYVWFRGDPGIFSAYFSGGEEIGRGVIILSQGLQRLSGLYQGTFYIAFLILLVLFFGTFKLYFLKDNKWRNMLLIYMLISLIPLYQTYFRAGWGMALVGMGVWFLLKNKKFSFIFLIVGVILFFLFSESAQFRFTNEFAFLRGTGEFENIGSGRGSEWLRYIDIYFHQFSPLEKLFGKMGAIGNPENQFLYLLVTTGIFGLLGYFVLMIGIGWKLFKSFRRQRDNFNKNLLLLAFVLHVVFILATVGGTPLLWVNAQWVVWSIIGIALYHARLSDHNHPISQYE</sequence>
<feature type="transmembrane region" description="Helical" evidence="1">
    <location>
        <begin position="170"/>
        <end position="187"/>
    </location>
</feature>
<dbReference type="PANTHER" id="PTHR37422:SF13">
    <property type="entry name" value="LIPOPOLYSACCHARIDE BIOSYNTHESIS PROTEIN PA4999-RELATED"/>
    <property type="match status" value="1"/>
</dbReference>
<feature type="transmembrane region" description="Helical" evidence="1">
    <location>
        <begin position="12"/>
        <end position="29"/>
    </location>
</feature>
<dbReference type="PANTHER" id="PTHR37422">
    <property type="entry name" value="TEICHURONIC ACID BIOSYNTHESIS PROTEIN TUAE"/>
    <property type="match status" value="1"/>
</dbReference>
<dbReference type="AlphaFoldDB" id="A0A0S7YD89"/>
<keyword evidence="1" id="KW-0472">Membrane</keyword>
<feature type="transmembrane region" description="Helical" evidence="1">
    <location>
        <begin position="81"/>
        <end position="98"/>
    </location>
</feature>
<protein>
    <recommendedName>
        <fullName evidence="4">O-antigen polymerase</fullName>
    </recommendedName>
</protein>
<feature type="transmembrane region" description="Helical" evidence="1">
    <location>
        <begin position="36"/>
        <end position="61"/>
    </location>
</feature>
<keyword evidence="1" id="KW-1133">Transmembrane helix</keyword>
<keyword evidence="1" id="KW-0812">Transmembrane</keyword>
<accession>A0A0S7YD89</accession>
<evidence type="ECO:0000313" key="2">
    <source>
        <dbReference type="EMBL" id="KPJ72628.1"/>
    </source>
</evidence>
<feature type="transmembrane region" description="Helical" evidence="1">
    <location>
        <begin position="410"/>
        <end position="428"/>
    </location>
</feature>
<organism evidence="2 3">
    <name type="scientific">candidate division TA06 bacterium DG_78</name>
    <dbReference type="NCBI Taxonomy" id="1703772"/>
    <lineage>
        <taxon>Bacteria</taxon>
        <taxon>Bacteria division TA06</taxon>
    </lineage>
</organism>
<proteinExistence type="predicted"/>
<feature type="transmembrane region" description="Helical" evidence="1">
    <location>
        <begin position="273"/>
        <end position="288"/>
    </location>
</feature>
<feature type="transmembrane region" description="Helical" evidence="1">
    <location>
        <begin position="224"/>
        <end position="244"/>
    </location>
</feature>
<evidence type="ECO:0000256" key="1">
    <source>
        <dbReference type="SAM" id="Phobius"/>
    </source>
</evidence>
<evidence type="ECO:0000313" key="3">
    <source>
        <dbReference type="Proteomes" id="UP000051012"/>
    </source>
</evidence>
<gene>
    <name evidence="2" type="ORF">AMJ52_05755</name>
</gene>
<feature type="transmembrane region" description="Helical" evidence="1">
    <location>
        <begin position="295"/>
        <end position="314"/>
    </location>
</feature>
<comment type="caution">
    <text evidence="2">The sequence shown here is derived from an EMBL/GenBank/DDBJ whole genome shotgun (WGS) entry which is preliminary data.</text>
</comment>
<feature type="transmembrane region" description="Helical" evidence="1">
    <location>
        <begin position="134"/>
        <end position="158"/>
    </location>
</feature>
<name>A0A0S7YD89_UNCT6</name>
<feature type="transmembrane region" description="Helical" evidence="1">
    <location>
        <begin position="371"/>
        <end position="398"/>
    </location>
</feature>
<feature type="transmembrane region" description="Helical" evidence="1">
    <location>
        <begin position="110"/>
        <end position="128"/>
    </location>
</feature>
<reference evidence="2 3" key="1">
    <citation type="journal article" date="2015" name="Microbiome">
        <title>Genomic resolution of linkages in carbon, nitrogen, and sulfur cycling among widespread estuary sediment bacteria.</title>
        <authorList>
            <person name="Baker B.J."/>
            <person name="Lazar C.S."/>
            <person name="Teske A.P."/>
            <person name="Dick G.J."/>
        </authorList>
    </citation>
    <scope>NUCLEOTIDE SEQUENCE [LARGE SCALE GENOMIC DNA]</scope>
    <source>
        <strain evidence="2">DG_78</strain>
    </source>
</reference>